<dbReference type="RefSeq" id="WP_013579110.1">
    <property type="nucleotide sequence ID" value="NC_015064.1"/>
</dbReference>
<evidence type="ECO:0000256" key="1">
    <source>
        <dbReference type="SAM" id="SignalP"/>
    </source>
</evidence>
<dbReference type="Pfam" id="PF04972">
    <property type="entry name" value="BON"/>
    <property type="match status" value="2"/>
</dbReference>
<accession>E8WZX3</accession>
<dbReference type="OrthoDB" id="114273at2"/>
<feature type="domain" description="BON" evidence="2">
    <location>
        <begin position="139"/>
        <end position="207"/>
    </location>
</feature>
<dbReference type="KEGG" id="acm:AciX9_0714"/>
<dbReference type="AlphaFoldDB" id="E8WZX3"/>
<evidence type="ECO:0000313" key="3">
    <source>
        <dbReference type="EMBL" id="ADW67784.1"/>
    </source>
</evidence>
<evidence type="ECO:0000259" key="2">
    <source>
        <dbReference type="PROSITE" id="PS50914"/>
    </source>
</evidence>
<dbReference type="PROSITE" id="PS50914">
    <property type="entry name" value="BON"/>
    <property type="match status" value="2"/>
</dbReference>
<dbReference type="PaxDb" id="1198114-AciX9_0714"/>
<feature type="domain" description="BON" evidence="2">
    <location>
        <begin position="37"/>
        <end position="106"/>
    </location>
</feature>
<keyword evidence="4" id="KW-1185">Reference proteome</keyword>
<sequence length="214" mass="23163">MRFNLLLAAALIAAPAFAQPAPQQPEAGNPNTFAQADQMRIVQQVRHQLLSLPDYAVFDSLSFGIRGRTIILNGFASRPILKDEAQKVVKSIEGVETVENQIKVLPFSNFDDQIRVAVYRRIYSQPALRKYTGSPVGFGAFPSVARAAGGITNDPPLGYHAIHIIVDNGHVILKGVVDSESDATIAYVQANSTPGTFSVENDLVVPNAPPRESK</sequence>
<dbReference type="STRING" id="1198114.AciX9_0714"/>
<proteinExistence type="predicted"/>
<name>E8WZX3_GRATM</name>
<gene>
    <name evidence="3" type="ordered locus">AciX9_0714</name>
</gene>
<dbReference type="InterPro" id="IPR007055">
    <property type="entry name" value="BON_dom"/>
</dbReference>
<dbReference type="Proteomes" id="UP000000343">
    <property type="component" value="Chromosome"/>
</dbReference>
<feature type="signal peptide" evidence="1">
    <location>
        <begin position="1"/>
        <end position="18"/>
    </location>
</feature>
<dbReference type="Gene3D" id="3.30.1340.30">
    <property type="match status" value="2"/>
</dbReference>
<protein>
    <submittedName>
        <fullName evidence="3">Transport-associated protein</fullName>
    </submittedName>
</protein>
<dbReference type="HOGENOM" id="CLU_106323_0_0_0"/>
<organism evidence="4">
    <name type="scientific">Granulicella tundricola (strain ATCC BAA-1859 / DSM 23138 / MP5ACTX9)</name>
    <dbReference type="NCBI Taxonomy" id="1198114"/>
    <lineage>
        <taxon>Bacteria</taxon>
        <taxon>Pseudomonadati</taxon>
        <taxon>Acidobacteriota</taxon>
        <taxon>Terriglobia</taxon>
        <taxon>Terriglobales</taxon>
        <taxon>Acidobacteriaceae</taxon>
        <taxon>Granulicella</taxon>
    </lineage>
</organism>
<reference evidence="4" key="1">
    <citation type="submission" date="2011-01" db="EMBL/GenBank/DDBJ databases">
        <title>Complete sequence of chromosome of Acidobacterium sp. MP5ACTX9.</title>
        <authorList>
            <consortium name="US DOE Joint Genome Institute"/>
            <person name="Lucas S."/>
            <person name="Copeland A."/>
            <person name="Lapidus A."/>
            <person name="Cheng J.-F."/>
            <person name="Goodwin L."/>
            <person name="Pitluck S."/>
            <person name="Teshima H."/>
            <person name="Detter J.C."/>
            <person name="Han C."/>
            <person name="Tapia R."/>
            <person name="Land M."/>
            <person name="Hauser L."/>
            <person name="Kyrpides N."/>
            <person name="Ivanova N."/>
            <person name="Ovchinnikova G."/>
            <person name="Pagani I."/>
            <person name="Rawat S.R."/>
            <person name="Mannisto M."/>
            <person name="Haggblom M.M."/>
            <person name="Woyke T."/>
        </authorList>
    </citation>
    <scope>NUCLEOTIDE SEQUENCE [LARGE SCALE GENOMIC DNA]</scope>
    <source>
        <strain evidence="4">MP5ACTX9</strain>
    </source>
</reference>
<feature type="chain" id="PRO_5003230120" evidence="1">
    <location>
        <begin position="19"/>
        <end position="214"/>
    </location>
</feature>
<dbReference type="EMBL" id="CP002480">
    <property type="protein sequence ID" value="ADW67784.1"/>
    <property type="molecule type" value="Genomic_DNA"/>
</dbReference>
<evidence type="ECO:0000313" key="4">
    <source>
        <dbReference type="Proteomes" id="UP000000343"/>
    </source>
</evidence>
<dbReference type="eggNOG" id="COG2823">
    <property type="taxonomic scope" value="Bacteria"/>
</dbReference>
<keyword evidence="1" id="KW-0732">Signal</keyword>